<organism evidence="1 2">
    <name type="scientific">Bythopirellula polymerisocia</name>
    <dbReference type="NCBI Taxonomy" id="2528003"/>
    <lineage>
        <taxon>Bacteria</taxon>
        <taxon>Pseudomonadati</taxon>
        <taxon>Planctomycetota</taxon>
        <taxon>Planctomycetia</taxon>
        <taxon>Pirellulales</taxon>
        <taxon>Lacipirellulaceae</taxon>
        <taxon>Bythopirellula</taxon>
    </lineage>
</organism>
<proteinExistence type="predicted"/>
<comment type="caution">
    <text evidence="1">The sequence shown here is derived from an EMBL/GenBank/DDBJ whole genome shotgun (WGS) entry which is preliminary data.</text>
</comment>
<dbReference type="Proteomes" id="UP000318437">
    <property type="component" value="Unassembled WGS sequence"/>
</dbReference>
<dbReference type="RefSeq" id="WP_146448026.1">
    <property type="nucleotide sequence ID" value="NZ_SJPS01000001.1"/>
</dbReference>
<dbReference type="EMBL" id="SJPS01000001">
    <property type="protein sequence ID" value="TWU30092.1"/>
    <property type="molecule type" value="Genomic_DNA"/>
</dbReference>
<gene>
    <name evidence="1" type="ORF">Pla144_08780</name>
</gene>
<sequence>MKQIEISDEAYQTLTKYHGDVKAYVENLAVEAREVEFVQEGIDAYNAGDCRPLTEFGGELQERFGINTPKA</sequence>
<dbReference type="AlphaFoldDB" id="A0A5C6CZM4"/>
<name>A0A5C6CZM4_9BACT</name>
<reference evidence="1 2" key="1">
    <citation type="submission" date="2019-02" db="EMBL/GenBank/DDBJ databases">
        <title>Deep-cultivation of Planctomycetes and their phenomic and genomic characterization uncovers novel biology.</title>
        <authorList>
            <person name="Wiegand S."/>
            <person name="Jogler M."/>
            <person name="Boedeker C."/>
            <person name="Pinto D."/>
            <person name="Vollmers J."/>
            <person name="Rivas-Marin E."/>
            <person name="Kohn T."/>
            <person name="Peeters S.H."/>
            <person name="Heuer A."/>
            <person name="Rast P."/>
            <person name="Oberbeckmann S."/>
            <person name="Bunk B."/>
            <person name="Jeske O."/>
            <person name="Meyerdierks A."/>
            <person name="Storesund J.E."/>
            <person name="Kallscheuer N."/>
            <person name="Luecker S."/>
            <person name="Lage O.M."/>
            <person name="Pohl T."/>
            <person name="Merkel B.J."/>
            <person name="Hornburger P."/>
            <person name="Mueller R.-W."/>
            <person name="Bruemmer F."/>
            <person name="Labrenz M."/>
            <person name="Spormann A.M."/>
            <person name="Op Den Camp H."/>
            <person name="Overmann J."/>
            <person name="Amann R."/>
            <person name="Jetten M.S.M."/>
            <person name="Mascher T."/>
            <person name="Medema M.H."/>
            <person name="Devos D.P."/>
            <person name="Kaster A.-K."/>
            <person name="Ovreas L."/>
            <person name="Rohde M."/>
            <person name="Galperin M.Y."/>
            <person name="Jogler C."/>
        </authorList>
    </citation>
    <scope>NUCLEOTIDE SEQUENCE [LARGE SCALE GENOMIC DNA]</scope>
    <source>
        <strain evidence="1 2">Pla144</strain>
    </source>
</reference>
<accession>A0A5C6CZM4</accession>
<evidence type="ECO:0000313" key="1">
    <source>
        <dbReference type="EMBL" id="TWU30092.1"/>
    </source>
</evidence>
<protein>
    <submittedName>
        <fullName evidence="1">Uncharacterized protein</fullName>
    </submittedName>
</protein>
<evidence type="ECO:0000313" key="2">
    <source>
        <dbReference type="Proteomes" id="UP000318437"/>
    </source>
</evidence>
<keyword evidence="2" id="KW-1185">Reference proteome</keyword>
<dbReference type="OrthoDB" id="287294at2"/>